<dbReference type="SUPFAM" id="SSF161098">
    <property type="entry name" value="MetI-like"/>
    <property type="match status" value="1"/>
</dbReference>
<dbReference type="RefSeq" id="WP_133188154.1">
    <property type="nucleotide sequence ID" value="NZ_SMOD01000039.1"/>
</dbReference>
<keyword evidence="6 9" id="KW-0812">Transmembrane</keyword>
<reference evidence="11 12" key="1">
    <citation type="submission" date="2019-03" db="EMBL/GenBank/DDBJ databases">
        <title>Paraburkholderia sp. isolated from native Mimosa gymnas in Guartela State Park, Brazil.</title>
        <authorList>
            <person name="Paulitsch F."/>
            <person name="Hungria M."/>
            <person name="Delamuta J.R.M."/>
            <person name="Ribeiro R.A."/>
            <person name="Dall'Agnol R."/>
            <person name="Silva J.S.B."/>
        </authorList>
    </citation>
    <scope>NUCLEOTIDE SEQUENCE [LARGE SCALE GENOMIC DNA]</scope>
    <source>
        <strain evidence="11 12">CNPSo 3008</strain>
    </source>
</reference>
<name>A0A4R5L5I2_9BURK</name>
<dbReference type="CDD" id="cd06261">
    <property type="entry name" value="TM_PBP2"/>
    <property type="match status" value="1"/>
</dbReference>
<keyword evidence="8 9" id="KW-0472">Membrane</keyword>
<gene>
    <name evidence="11" type="ORF">E1N52_34055</name>
</gene>
<dbReference type="PANTHER" id="PTHR30133">
    <property type="entry name" value="CATIONIC AMINO ACID TRANSPORTER, MEMBRANE COMPONENT"/>
    <property type="match status" value="1"/>
</dbReference>
<proteinExistence type="inferred from homology"/>
<feature type="transmembrane region" description="Helical" evidence="9">
    <location>
        <begin position="6"/>
        <end position="37"/>
    </location>
</feature>
<comment type="subcellular location">
    <subcellularLocation>
        <location evidence="1">Cell inner membrane</location>
        <topology evidence="1">Multi-pass membrane protein</topology>
    </subcellularLocation>
    <subcellularLocation>
        <location evidence="9">Cell membrane</location>
        <topology evidence="9">Multi-pass membrane protein</topology>
    </subcellularLocation>
</comment>
<evidence type="ECO:0000313" key="11">
    <source>
        <dbReference type="EMBL" id="TDG03522.1"/>
    </source>
</evidence>
<evidence type="ECO:0000256" key="3">
    <source>
        <dbReference type="ARBA" id="ARBA00022448"/>
    </source>
</evidence>
<dbReference type="GO" id="GO:0043190">
    <property type="term" value="C:ATP-binding cassette (ABC) transporter complex"/>
    <property type="evidence" value="ECO:0007669"/>
    <property type="project" value="InterPro"/>
</dbReference>
<dbReference type="Proteomes" id="UP000295606">
    <property type="component" value="Unassembled WGS sequence"/>
</dbReference>
<keyword evidence="4" id="KW-1003">Cell membrane</keyword>
<organism evidence="11 12">
    <name type="scientific">Paraburkholderia guartelaensis</name>
    <dbReference type="NCBI Taxonomy" id="2546446"/>
    <lineage>
        <taxon>Bacteria</taxon>
        <taxon>Pseudomonadati</taxon>
        <taxon>Pseudomonadota</taxon>
        <taxon>Betaproteobacteria</taxon>
        <taxon>Burkholderiales</taxon>
        <taxon>Burkholderiaceae</taxon>
        <taxon>Paraburkholderia</taxon>
    </lineage>
</organism>
<dbReference type="GO" id="GO:0022857">
    <property type="term" value="F:transmembrane transporter activity"/>
    <property type="evidence" value="ECO:0007669"/>
    <property type="project" value="InterPro"/>
</dbReference>
<keyword evidence="7 9" id="KW-1133">Transmembrane helix</keyword>
<dbReference type="NCBIfam" id="TIGR01726">
    <property type="entry name" value="HEQRo_perm_3TM"/>
    <property type="match status" value="1"/>
</dbReference>
<protein>
    <submittedName>
        <fullName evidence="11">ABC transporter permease subunit</fullName>
    </submittedName>
</protein>
<dbReference type="AlphaFoldDB" id="A0A4R5L5I2"/>
<evidence type="ECO:0000256" key="9">
    <source>
        <dbReference type="RuleBase" id="RU363032"/>
    </source>
</evidence>
<evidence type="ECO:0000256" key="8">
    <source>
        <dbReference type="ARBA" id="ARBA00023136"/>
    </source>
</evidence>
<comment type="caution">
    <text evidence="11">The sequence shown here is derived from an EMBL/GenBank/DDBJ whole genome shotgun (WGS) entry which is preliminary data.</text>
</comment>
<comment type="similarity">
    <text evidence="2">Belongs to the binding-protein-dependent transport system permease family. HisMQ subfamily.</text>
</comment>
<evidence type="ECO:0000256" key="7">
    <source>
        <dbReference type="ARBA" id="ARBA00022989"/>
    </source>
</evidence>
<dbReference type="InterPro" id="IPR000515">
    <property type="entry name" value="MetI-like"/>
</dbReference>
<keyword evidence="3 9" id="KW-0813">Transport</keyword>
<dbReference type="PROSITE" id="PS50928">
    <property type="entry name" value="ABC_TM1"/>
    <property type="match status" value="1"/>
</dbReference>
<evidence type="ECO:0000256" key="6">
    <source>
        <dbReference type="ARBA" id="ARBA00022692"/>
    </source>
</evidence>
<feature type="transmembrane region" description="Helical" evidence="9">
    <location>
        <begin position="91"/>
        <end position="110"/>
    </location>
</feature>
<dbReference type="Gene3D" id="1.10.3720.10">
    <property type="entry name" value="MetI-like"/>
    <property type="match status" value="1"/>
</dbReference>
<evidence type="ECO:0000313" key="12">
    <source>
        <dbReference type="Proteomes" id="UP000295606"/>
    </source>
</evidence>
<evidence type="ECO:0000256" key="1">
    <source>
        <dbReference type="ARBA" id="ARBA00004429"/>
    </source>
</evidence>
<feature type="transmembrane region" description="Helical" evidence="9">
    <location>
        <begin position="191"/>
        <end position="213"/>
    </location>
</feature>
<feature type="domain" description="ABC transmembrane type-1" evidence="10">
    <location>
        <begin position="13"/>
        <end position="214"/>
    </location>
</feature>
<dbReference type="OrthoDB" id="7026155at2"/>
<dbReference type="InterPro" id="IPR035906">
    <property type="entry name" value="MetI-like_sf"/>
</dbReference>
<evidence type="ECO:0000259" key="10">
    <source>
        <dbReference type="PROSITE" id="PS50928"/>
    </source>
</evidence>
<keyword evidence="5" id="KW-0997">Cell inner membrane</keyword>
<dbReference type="InterPro" id="IPR010065">
    <property type="entry name" value="AA_ABC_transptr_permease_3TM"/>
</dbReference>
<dbReference type="Pfam" id="PF00528">
    <property type="entry name" value="BPD_transp_1"/>
    <property type="match status" value="1"/>
</dbReference>
<evidence type="ECO:0000256" key="4">
    <source>
        <dbReference type="ARBA" id="ARBA00022475"/>
    </source>
</evidence>
<dbReference type="InterPro" id="IPR051613">
    <property type="entry name" value="ABC_transp_permease_HisMQ"/>
</dbReference>
<accession>A0A4R5L5I2</accession>
<sequence length="229" mass="24724">MLYGYAHAIAVGAMTTINVALVSLLVAVVLGLVAAMCKSAPNRVLNTIASLYTSLARSAPDFVWLLFLYYGGQAALNYAVNKVSPGRSIDIDSYMASVIILGAVYGGYVAETFRGAMLSVPAGQLEAGYAFGLRKRTVLFRILYPQMMRFAIPGLSNNWLALVKASAITSMVSLNELVFLSTAAGRATHHILLFFCIAGAVYLALTTVSLWILRRLNMKFSLGVREVIL</sequence>
<dbReference type="EMBL" id="SMOD01000039">
    <property type="protein sequence ID" value="TDG03522.1"/>
    <property type="molecule type" value="Genomic_DNA"/>
</dbReference>
<evidence type="ECO:0000256" key="2">
    <source>
        <dbReference type="ARBA" id="ARBA00010072"/>
    </source>
</evidence>
<evidence type="ECO:0000256" key="5">
    <source>
        <dbReference type="ARBA" id="ARBA00022519"/>
    </source>
</evidence>